<evidence type="ECO:0000256" key="5">
    <source>
        <dbReference type="ARBA" id="ARBA00023136"/>
    </source>
</evidence>
<protein>
    <submittedName>
        <fullName evidence="6">Uncharacterized protein</fullName>
    </submittedName>
</protein>
<dbReference type="Proteomes" id="UP001396334">
    <property type="component" value="Unassembled WGS sequence"/>
</dbReference>
<keyword evidence="4" id="KW-0333">Golgi apparatus</keyword>
<keyword evidence="7" id="KW-1185">Reference proteome</keyword>
<dbReference type="InterPro" id="IPR037734">
    <property type="entry name" value="Thylakoid_lumenal_17.9"/>
</dbReference>
<evidence type="ECO:0000256" key="4">
    <source>
        <dbReference type="ARBA" id="ARBA00023034"/>
    </source>
</evidence>
<evidence type="ECO:0000313" key="7">
    <source>
        <dbReference type="Proteomes" id="UP001396334"/>
    </source>
</evidence>
<keyword evidence="5" id="KW-0472">Membrane</keyword>
<dbReference type="InterPro" id="IPR006514">
    <property type="entry name" value="IRX15/GXM/AGM"/>
</dbReference>
<comment type="caution">
    <text evidence="6">The sequence shown here is derived from an EMBL/GenBank/DDBJ whole genome shotgun (WGS) entry which is preliminary data.</text>
</comment>
<evidence type="ECO:0000256" key="1">
    <source>
        <dbReference type="ARBA" id="ARBA00004194"/>
    </source>
</evidence>
<dbReference type="PANTHER" id="PTHR36783">
    <property type="entry name" value="THYLAKOID LUMENAL 17.9 KDA PROTEIN, CHLOROPLASTIC"/>
    <property type="match status" value="1"/>
</dbReference>
<sequence>MAITLVAIHPPSPSFSKQSSFSQAPQIQILPNPSPSPSPKPFLFSKLLSLALTLTLNSPLPSLAIPSLSSLSSPQAPPTTTPFTESKFLQLGLEDGCDRKIRPCPSTNPGCISTNAKSSSFAFPWIIPESSKENAVQELQEAILKTQKNPKIVVVEDTPNGKYMQAEVDGRFGPDVMEFLVKGDVVTYRSMAMKVTYIYPFTTAIGDSKGQEERLKKIIDQLGWCWTRKKMPPHVSNGGQISPSVQFSNGGKARRVKFHGNKKTIASPRSHPFLPFNSQASYNSNDYFTLRLQIPFCHSRFNKMHNGRCKAPGNLLVFGLQSQYANLSSINASGITVFLEDDPRKVHRIKAGFNGTRVYNVKYQTTAKKAYTLLKHTRGNPACSPSTNLMNQSSCKLALRNLPGEIYKLKWDVVVVVDRPTKDSQEAPGRMSTIYYLHHRHVGEKWNWEEDDRCCGP</sequence>
<name>A0ABR2TZ29_9ROSI</name>
<proteinExistence type="predicted"/>
<organism evidence="6 7">
    <name type="scientific">Hibiscus sabdariffa</name>
    <name type="common">roselle</name>
    <dbReference type="NCBI Taxonomy" id="183260"/>
    <lineage>
        <taxon>Eukaryota</taxon>
        <taxon>Viridiplantae</taxon>
        <taxon>Streptophyta</taxon>
        <taxon>Embryophyta</taxon>
        <taxon>Tracheophyta</taxon>
        <taxon>Spermatophyta</taxon>
        <taxon>Magnoliopsida</taxon>
        <taxon>eudicotyledons</taxon>
        <taxon>Gunneridae</taxon>
        <taxon>Pentapetalae</taxon>
        <taxon>rosids</taxon>
        <taxon>malvids</taxon>
        <taxon>Malvales</taxon>
        <taxon>Malvaceae</taxon>
        <taxon>Malvoideae</taxon>
        <taxon>Hibiscus</taxon>
    </lineage>
</organism>
<gene>
    <name evidence="6" type="ORF">V6N11_017672</name>
</gene>
<evidence type="ECO:0000256" key="2">
    <source>
        <dbReference type="ARBA" id="ARBA00022692"/>
    </source>
</evidence>
<evidence type="ECO:0000313" key="6">
    <source>
        <dbReference type="EMBL" id="KAK9042605.1"/>
    </source>
</evidence>
<accession>A0ABR2TZ29</accession>
<dbReference type="PANTHER" id="PTHR36783:SF2">
    <property type="entry name" value="THYLAKOID LUMENAL 17.9 KDA PROTEIN, CHLOROPLASTIC"/>
    <property type="match status" value="1"/>
</dbReference>
<dbReference type="EMBL" id="JBBPBN010000004">
    <property type="protein sequence ID" value="KAK9042605.1"/>
    <property type="molecule type" value="Genomic_DNA"/>
</dbReference>
<comment type="subcellular location">
    <subcellularLocation>
        <location evidence="1">Golgi apparatus membrane</location>
        <topology evidence="1">Single-pass membrane protein</topology>
    </subcellularLocation>
</comment>
<evidence type="ECO:0000256" key="3">
    <source>
        <dbReference type="ARBA" id="ARBA00022989"/>
    </source>
</evidence>
<keyword evidence="2" id="KW-0812">Transmembrane</keyword>
<keyword evidence="3" id="KW-1133">Transmembrane helix</keyword>
<reference evidence="6 7" key="1">
    <citation type="journal article" date="2024" name="G3 (Bethesda)">
        <title>Genome assembly of Hibiscus sabdariffa L. provides insights into metabolisms of medicinal natural products.</title>
        <authorList>
            <person name="Kim T."/>
        </authorList>
    </citation>
    <scope>NUCLEOTIDE SEQUENCE [LARGE SCALE GENOMIC DNA]</scope>
    <source>
        <strain evidence="6">TK-2024</strain>
        <tissue evidence="6">Old leaves</tissue>
    </source>
</reference>
<dbReference type="Pfam" id="PF21729">
    <property type="entry name" value="IRX15_IRX15L_GXM"/>
    <property type="match status" value="1"/>
</dbReference>